<comment type="caution">
    <text evidence="4">The sequence shown here is derived from an EMBL/GenBank/DDBJ whole genome shotgun (WGS) entry which is preliminary data.</text>
</comment>
<feature type="compositionally biased region" description="Basic and acidic residues" evidence="2">
    <location>
        <begin position="54"/>
        <end position="65"/>
    </location>
</feature>
<sequence length="489" mass="53378">MRGHLRADRRAGPHQDHQDAARPGRRHGQGAAQAPARTAHDPRHRRGGGGRAAASRDPHTAHDHPTGASAGSPRGHPDGPGPAAAGGRDRPARRYSRAYELVQPFRRALVMATTSCDVAIVGAGLGGCFLALLLGRRGQHVVVIEQGPSVPSAGADFLKPPGRRVLARHGLADLVERHGLRRDTIRYYHDGDPISECRFPDDGFVIRPYRELVELIYTSCVMEGVEFRFDTGIDDIVTGDGRVEELTLSDGRTLRAGVVIGADGTKSAVRRALDIEQQTMPYERLLMRVATVPLTASVARLNRLYFSSEGWLAYFYPLDKDRARVFVGLPPEDDKEIFQDGIPLLIDTLKRFVTDSSDAFNVLQPATWQRIKVSSLRVAGYHKGNAALLGSAAFACHPMTGMGMSYTLHDAEILADVICAAGGDGDLLDRLLYARYEPRRHAHRELIDYGDALAATFRDRAAYLSAFRPDLHVHGDAAAPEEVPALQPI</sequence>
<evidence type="ECO:0000313" key="5">
    <source>
        <dbReference type="Proteomes" id="UP000295136"/>
    </source>
</evidence>
<dbReference type="InterPro" id="IPR002938">
    <property type="entry name" value="FAD-bd"/>
</dbReference>
<gene>
    <name evidence="4" type="ORF">E1295_38715</name>
</gene>
<evidence type="ECO:0000259" key="3">
    <source>
        <dbReference type="Pfam" id="PF01494"/>
    </source>
</evidence>
<dbReference type="SUPFAM" id="SSF51905">
    <property type="entry name" value="FAD/NAD(P)-binding domain"/>
    <property type="match status" value="1"/>
</dbReference>
<dbReference type="Gene3D" id="3.50.50.60">
    <property type="entry name" value="FAD/NAD(P)-binding domain"/>
    <property type="match status" value="2"/>
</dbReference>
<name>A0A4R5EFN8_9ACTN</name>
<evidence type="ECO:0000313" key="4">
    <source>
        <dbReference type="EMBL" id="TDE33053.1"/>
    </source>
</evidence>
<keyword evidence="1" id="KW-0560">Oxidoreductase</keyword>
<feature type="compositionally biased region" description="Basic and acidic residues" evidence="2">
    <location>
        <begin position="1"/>
        <end position="22"/>
    </location>
</feature>
<evidence type="ECO:0000256" key="1">
    <source>
        <dbReference type="ARBA" id="ARBA00023002"/>
    </source>
</evidence>
<feature type="domain" description="FAD-binding" evidence="3">
    <location>
        <begin position="116"/>
        <end position="443"/>
    </location>
</feature>
<dbReference type="GO" id="GO:0008688">
    <property type="term" value="F:3-(3-hydroxyphenyl)propionate hydroxylase activity"/>
    <property type="evidence" value="ECO:0007669"/>
    <property type="project" value="TreeGrafter"/>
</dbReference>
<dbReference type="EMBL" id="SMLD01000163">
    <property type="protein sequence ID" value="TDE33053.1"/>
    <property type="molecule type" value="Genomic_DNA"/>
</dbReference>
<dbReference type="Proteomes" id="UP000295136">
    <property type="component" value="Unassembled WGS sequence"/>
</dbReference>
<dbReference type="GO" id="GO:0071949">
    <property type="term" value="F:FAD binding"/>
    <property type="evidence" value="ECO:0007669"/>
    <property type="project" value="InterPro"/>
</dbReference>
<accession>A0A4R5EFN8</accession>
<dbReference type="InterPro" id="IPR036188">
    <property type="entry name" value="FAD/NAD-bd_sf"/>
</dbReference>
<organism evidence="4 5">
    <name type="scientific">Nonomuraea mesophila</name>
    <dbReference type="NCBI Taxonomy" id="2530382"/>
    <lineage>
        <taxon>Bacteria</taxon>
        <taxon>Bacillati</taxon>
        <taxon>Actinomycetota</taxon>
        <taxon>Actinomycetes</taxon>
        <taxon>Streptosporangiales</taxon>
        <taxon>Streptosporangiaceae</taxon>
        <taxon>Nonomuraea</taxon>
    </lineage>
</organism>
<dbReference type="GO" id="GO:0019622">
    <property type="term" value="P:3-(3-hydroxy)phenylpropionate catabolic process"/>
    <property type="evidence" value="ECO:0007669"/>
    <property type="project" value="TreeGrafter"/>
</dbReference>
<keyword evidence="5" id="KW-1185">Reference proteome</keyword>
<dbReference type="PANTHER" id="PTHR43476">
    <property type="entry name" value="3-(3-HYDROXY-PHENYL)PROPIONATE/3-HYDROXYCINNAMIC ACID HYDROXYLASE"/>
    <property type="match status" value="1"/>
</dbReference>
<dbReference type="Gene3D" id="3.30.9.10">
    <property type="entry name" value="D-Amino Acid Oxidase, subunit A, domain 2"/>
    <property type="match status" value="2"/>
</dbReference>
<proteinExistence type="predicted"/>
<dbReference type="Pfam" id="PF01494">
    <property type="entry name" value="FAD_binding_3"/>
    <property type="match status" value="1"/>
</dbReference>
<dbReference type="AlphaFoldDB" id="A0A4R5EFN8"/>
<reference evidence="4 5" key="1">
    <citation type="submission" date="2019-03" db="EMBL/GenBank/DDBJ databases">
        <title>Draft genome sequences of novel Actinobacteria.</title>
        <authorList>
            <person name="Sahin N."/>
            <person name="Ay H."/>
            <person name="Saygin H."/>
        </authorList>
    </citation>
    <scope>NUCLEOTIDE SEQUENCE [LARGE SCALE GENOMIC DNA]</scope>
    <source>
        <strain evidence="4 5">6K102</strain>
    </source>
</reference>
<evidence type="ECO:0000256" key="2">
    <source>
        <dbReference type="SAM" id="MobiDB-lite"/>
    </source>
</evidence>
<dbReference type="PANTHER" id="PTHR43476:SF3">
    <property type="entry name" value="FAD-BINDING MONOOXYGENASE"/>
    <property type="match status" value="1"/>
</dbReference>
<dbReference type="InterPro" id="IPR050631">
    <property type="entry name" value="PheA/TfdB_FAD_monoxygenase"/>
</dbReference>
<feature type="region of interest" description="Disordered" evidence="2">
    <location>
        <begin position="1"/>
        <end position="92"/>
    </location>
</feature>
<dbReference type="PRINTS" id="PR00420">
    <property type="entry name" value="RNGMNOXGNASE"/>
</dbReference>
<protein>
    <submittedName>
        <fullName evidence="4">FAD-binding protein</fullName>
    </submittedName>
</protein>